<gene>
    <name evidence="2" type="ORF">RRG08_039307</name>
</gene>
<evidence type="ECO:0008006" key="4">
    <source>
        <dbReference type="Google" id="ProtNLM"/>
    </source>
</evidence>
<keyword evidence="3" id="KW-1185">Reference proteome</keyword>
<dbReference type="AlphaFoldDB" id="A0AAE0Z791"/>
<feature type="signal peptide" evidence="1">
    <location>
        <begin position="1"/>
        <end position="21"/>
    </location>
</feature>
<reference evidence="2" key="1">
    <citation type="journal article" date="2023" name="G3 (Bethesda)">
        <title>A reference genome for the long-term kleptoplast-retaining sea slug Elysia crispata morphotype clarki.</title>
        <authorList>
            <person name="Eastman K.E."/>
            <person name="Pendleton A.L."/>
            <person name="Shaikh M.A."/>
            <person name="Suttiyut T."/>
            <person name="Ogas R."/>
            <person name="Tomko P."/>
            <person name="Gavelis G."/>
            <person name="Widhalm J.R."/>
            <person name="Wisecaver J.H."/>
        </authorList>
    </citation>
    <scope>NUCLEOTIDE SEQUENCE</scope>
    <source>
        <strain evidence="2">ECLA1</strain>
    </source>
</reference>
<dbReference type="Proteomes" id="UP001283361">
    <property type="component" value="Unassembled WGS sequence"/>
</dbReference>
<comment type="caution">
    <text evidence="2">The sequence shown here is derived from an EMBL/GenBank/DDBJ whole genome shotgun (WGS) entry which is preliminary data.</text>
</comment>
<protein>
    <recommendedName>
        <fullName evidence="4">Secreted protein</fullName>
    </recommendedName>
</protein>
<proteinExistence type="predicted"/>
<evidence type="ECO:0000313" key="3">
    <source>
        <dbReference type="Proteomes" id="UP001283361"/>
    </source>
</evidence>
<name>A0AAE0Z791_9GAST</name>
<keyword evidence="1" id="KW-0732">Signal</keyword>
<dbReference type="EMBL" id="JAWDGP010004468">
    <property type="protein sequence ID" value="KAK3764138.1"/>
    <property type="molecule type" value="Genomic_DNA"/>
</dbReference>
<organism evidence="2 3">
    <name type="scientific">Elysia crispata</name>
    <name type="common">lettuce slug</name>
    <dbReference type="NCBI Taxonomy" id="231223"/>
    <lineage>
        <taxon>Eukaryota</taxon>
        <taxon>Metazoa</taxon>
        <taxon>Spiralia</taxon>
        <taxon>Lophotrochozoa</taxon>
        <taxon>Mollusca</taxon>
        <taxon>Gastropoda</taxon>
        <taxon>Heterobranchia</taxon>
        <taxon>Euthyneura</taxon>
        <taxon>Panpulmonata</taxon>
        <taxon>Sacoglossa</taxon>
        <taxon>Placobranchoidea</taxon>
        <taxon>Plakobranchidae</taxon>
        <taxon>Elysia</taxon>
    </lineage>
</organism>
<feature type="chain" id="PRO_5042059312" description="Secreted protein" evidence="1">
    <location>
        <begin position="22"/>
        <end position="85"/>
    </location>
</feature>
<sequence length="85" mass="9106">MRKVVCSLITSLAITVVLTQAQNDVVEPSFIVPIPPQVQPLRQPLPGTHSGTRQPDVFDATANFGNALLNFWSYPLLGAFGGTGK</sequence>
<evidence type="ECO:0000256" key="1">
    <source>
        <dbReference type="SAM" id="SignalP"/>
    </source>
</evidence>
<accession>A0AAE0Z791</accession>
<evidence type="ECO:0000313" key="2">
    <source>
        <dbReference type="EMBL" id="KAK3764138.1"/>
    </source>
</evidence>